<evidence type="ECO:0000256" key="1">
    <source>
        <dbReference type="SAM" id="Phobius"/>
    </source>
</evidence>
<organism evidence="2 3">
    <name type="scientific">Canavalia gladiata</name>
    <name type="common">Sword bean</name>
    <name type="synonym">Dolichos gladiatus</name>
    <dbReference type="NCBI Taxonomy" id="3824"/>
    <lineage>
        <taxon>Eukaryota</taxon>
        <taxon>Viridiplantae</taxon>
        <taxon>Streptophyta</taxon>
        <taxon>Embryophyta</taxon>
        <taxon>Tracheophyta</taxon>
        <taxon>Spermatophyta</taxon>
        <taxon>Magnoliopsida</taxon>
        <taxon>eudicotyledons</taxon>
        <taxon>Gunneridae</taxon>
        <taxon>Pentapetalae</taxon>
        <taxon>rosids</taxon>
        <taxon>fabids</taxon>
        <taxon>Fabales</taxon>
        <taxon>Fabaceae</taxon>
        <taxon>Papilionoideae</taxon>
        <taxon>50 kb inversion clade</taxon>
        <taxon>NPAAA clade</taxon>
        <taxon>indigoferoid/millettioid clade</taxon>
        <taxon>Phaseoleae</taxon>
        <taxon>Canavalia</taxon>
    </lineage>
</organism>
<gene>
    <name evidence="2" type="ORF">VNO77_04952</name>
</gene>
<evidence type="ECO:0000313" key="2">
    <source>
        <dbReference type="EMBL" id="KAK7362828.1"/>
    </source>
</evidence>
<sequence length="143" mass="16112">MVLVKDVKQCSIFVESFLKVNNFFLNLLVQLESYIYIYIYIHHLPGVGSHRLGLRNNSVLPGVPETDACGHHEMHVGGDFRSDVNLMAANLSYQGSFGSQSIVNALAKELIHGAHHVSELVGFLFLWMLVVRFSKLRNDFPIL</sequence>
<accession>A0AAN9N3Z2</accession>
<name>A0AAN9N3Z2_CANGL</name>
<feature type="transmembrane region" description="Helical" evidence="1">
    <location>
        <begin position="23"/>
        <end position="41"/>
    </location>
</feature>
<dbReference type="EMBL" id="JAYMYQ010000001">
    <property type="protein sequence ID" value="KAK7362828.1"/>
    <property type="molecule type" value="Genomic_DNA"/>
</dbReference>
<reference evidence="2 3" key="1">
    <citation type="submission" date="2024-01" db="EMBL/GenBank/DDBJ databases">
        <title>The genomes of 5 underutilized Papilionoideae crops provide insights into root nodulation and disease resistanc.</title>
        <authorList>
            <person name="Jiang F."/>
        </authorList>
    </citation>
    <scope>NUCLEOTIDE SEQUENCE [LARGE SCALE GENOMIC DNA]</scope>
    <source>
        <strain evidence="2">LVBAO_FW01</strain>
        <tissue evidence="2">Leaves</tissue>
    </source>
</reference>
<evidence type="ECO:0000313" key="3">
    <source>
        <dbReference type="Proteomes" id="UP001367508"/>
    </source>
</evidence>
<dbReference type="Proteomes" id="UP001367508">
    <property type="component" value="Unassembled WGS sequence"/>
</dbReference>
<dbReference type="AlphaFoldDB" id="A0AAN9N3Z2"/>
<proteinExistence type="predicted"/>
<keyword evidence="3" id="KW-1185">Reference proteome</keyword>
<keyword evidence="1" id="KW-0812">Transmembrane</keyword>
<keyword evidence="1" id="KW-0472">Membrane</keyword>
<comment type="caution">
    <text evidence="2">The sequence shown here is derived from an EMBL/GenBank/DDBJ whole genome shotgun (WGS) entry which is preliminary data.</text>
</comment>
<keyword evidence="1" id="KW-1133">Transmembrane helix</keyword>
<protein>
    <submittedName>
        <fullName evidence="2">Uncharacterized protein</fullName>
    </submittedName>
</protein>